<name>A0AAP6RX60_9GAMM</name>
<dbReference type="AlphaFoldDB" id="A0AAP6RX60"/>
<dbReference type="GO" id="GO:0016787">
    <property type="term" value="F:hydrolase activity"/>
    <property type="evidence" value="ECO:0007669"/>
    <property type="project" value="UniProtKB-KW"/>
</dbReference>
<dbReference type="GeneID" id="49319973"/>
<evidence type="ECO:0000313" key="5">
    <source>
        <dbReference type="Proteomes" id="UP000266633"/>
    </source>
</evidence>
<evidence type="ECO:0000259" key="1">
    <source>
        <dbReference type="Pfam" id="PF12697"/>
    </source>
</evidence>
<accession>A0AAP6RX60</accession>
<dbReference type="InterPro" id="IPR000073">
    <property type="entry name" value="AB_hydrolase_1"/>
</dbReference>
<gene>
    <name evidence="3" type="ORF">D5077_05555</name>
    <name evidence="2" type="ORF">DF213_15090</name>
</gene>
<dbReference type="PANTHER" id="PTHR43798:SF33">
    <property type="entry name" value="HYDROLASE, PUTATIVE (AFU_ORTHOLOGUE AFUA_2G14860)-RELATED"/>
    <property type="match status" value="1"/>
</dbReference>
<dbReference type="PANTHER" id="PTHR43798">
    <property type="entry name" value="MONOACYLGLYCEROL LIPASE"/>
    <property type="match status" value="1"/>
</dbReference>
<evidence type="ECO:0000313" key="2">
    <source>
        <dbReference type="EMBL" id="PWD71748.1"/>
    </source>
</evidence>
<feature type="domain" description="AB hydrolase-1" evidence="1">
    <location>
        <begin position="25"/>
        <end position="248"/>
    </location>
</feature>
<proteinExistence type="predicted"/>
<keyword evidence="2" id="KW-0378">Hydrolase</keyword>
<dbReference type="Gene3D" id="3.40.50.1820">
    <property type="entry name" value="alpha/beta hydrolase"/>
    <property type="match status" value="1"/>
</dbReference>
<evidence type="ECO:0000313" key="3">
    <source>
        <dbReference type="EMBL" id="RJL75482.1"/>
    </source>
</evidence>
<dbReference type="Pfam" id="PF12697">
    <property type="entry name" value="Abhydrolase_6"/>
    <property type="match status" value="1"/>
</dbReference>
<dbReference type="InterPro" id="IPR050266">
    <property type="entry name" value="AB_hydrolase_sf"/>
</dbReference>
<comment type="caution">
    <text evidence="2">The sequence shown here is derived from an EMBL/GenBank/DDBJ whole genome shotgun (WGS) entry which is preliminary data.</text>
</comment>
<dbReference type="EMBL" id="QZDO01000017">
    <property type="protein sequence ID" value="RJL75482.1"/>
    <property type="molecule type" value="Genomic_DNA"/>
</dbReference>
<dbReference type="SUPFAM" id="SSF53474">
    <property type="entry name" value="alpha/beta-Hydrolases"/>
    <property type="match status" value="1"/>
</dbReference>
<dbReference type="Proteomes" id="UP000266633">
    <property type="component" value="Unassembled WGS sequence"/>
</dbReference>
<protein>
    <submittedName>
        <fullName evidence="2">Alpha/beta hydrolase</fullName>
    </submittedName>
</protein>
<dbReference type="GO" id="GO:0016020">
    <property type="term" value="C:membrane"/>
    <property type="evidence" value="ECO:0007669"/>
    <property type="project" value="TreeGrafter"/>
</dbReference>
<dbReference type="InterPro" id="IPR029058">
    <property type="entry name" value="AB_hydrolase_fold"/>
</dbReference>
<dbReference type="Proteomes" id="UP000245055">
    <property type="component" value="Unassembled WGS sequence"/>
</dbReference>
<evidence type="ECO:0000313" key="4">
    <source>
        <dbReference type="Proteomes" id="UP000245055"/>
    </source>
</evidence>
<dbReference type="EMBL" id="QESZ01000021">
    <property type="protein sequence ID" value="PWD71748.1"/>
    <property type="molecule type" value="Genomic_DNA"/>
</dbReference>
<sequence length="256" mass="28198">MEIWPFDEKNNVLRWLDCHFSPSPLVYIHGLGCASSNDYLPVITSTNYSGIRSWLVDLPGSGFSDKPMAGLYDSSRLSTILQTWITSTGVSTVNLFGHSAGTFIALKMATAMSPQPERLILCAPGLNDYGITLLENITTMSEYEFIATGFNQLMMQLKNEGGNDAWLGPFQVSSPRAVYQWAMSTLNDNEENWLEILSRLPIAKGVILPDNASQDNIAQYIRAGCLVALVPNSGHMMAYDNPDGLAAAISWLMYNL</sequence>
<dbReference type="RefSeq" id="WP_024107834.1">
    <property type="nucleotide sequence ID" value="NZ_CP031560.1"/>
</dbReference>
<organism evidence="2 4">
    <name type="scientific">Dickeya dianthicola</name>
    <dbReference type="NCBI Taxonomy" id="204039"/>
    <lineage>
        <taxon>Bacteria</taxon>
        <taxon>Pseudomonadati</taxon>
        <taxon>Pseudomonadota</taxon>
        <taxon>Gammaproteobacteria</taxon>
        <taxon>Enterobacterales</taxon>
        <taxon>Pectobacteriaceae</taxon>
        <taxon>Dickeya</taxon>
    </lineage>
</organism>
<keyword evidence="5" id="KW-1185">Reference proteome</keyword>
<reference evidence="2 4" key="1">
    <citation type="submission" date="2018-05" db="EMBL/GenBank/DDBJ databases">
        <title>Genomic diversity of pathogens causing Blackleg of Potato in Pakistan.</title>
        <authorList>
            <person name="Sarfraz S."/>
            <person name="Riaz K."/>
            <person name="Oulghazi S."/>
            <person name="Cigna J."/>
            <person name="Sahi S.T."/>
            <person name="Khan S.H."/>
            <person name="Hameed A."/>
            <person name="Faure D."/>
        </authorList>
    </citation>
    <scope>NUCLEOTIDE SEQUENCE [LARGE SCALE GENOMIC DNA]</scope>
    <source>
        <strain evidence="2 4">SS70</strain>
    </source>
</reference>
<reference evidence="3 5" key="2">
    <citation type="submission" date="2018-09" db="EMBL/GenBank/DDBJ databases">
        <title>Phylogenetic diversity of Pectobacterium and Dickeya strains causing blackleg disease of potato in Morocco.</title>
        <authorList>
            <person name="Oulghazi S."/>
            <person name="Moumni M."/>
            <person name="Faure D."/>
        </authorList>
    </citation>
    <scope>NUCLEOTIDE SEQUENCE [LARGE SCALE GENOMIC DNA]</scope>
    <source>
        <strain evidence="3 5">S4.16.03.LID</strain>
    </source>
</reference>